<proteinExistence type="predicted"/>
<organism evidence="2">
    <name type="scientific">Sus scrofa</name>
    <name type="common">Pig</name>
    <dbReference type="NCBI Taxonomy" id="9823"/>
    <lineage>
        <taxon>Eukaryota</taxon>
        <taxon>Metazoa</taxon>
        <taxon>Chordata</taxon>
        <taxon>Craniata</taxon>
        <taxon>Vertebrata</taxon>
        <taxon>Euteleostomi</taxon>
        <taxon>Mammalia</taxon>
        <taxon>Eutheria</taxon>
        <taxon>Laurasiatheria</taxon>
        <taxon>Artiodactyla</taxon>
        <taxon>Suina</taxon>
        <taxon>Suidae</taxon>
        <taxon>Sus</taxon>
    </lineage>
</organism>
<dbReference type="AlphaFoldDB" id="A0A480I1N4"/>
<reference evidence="2" key="1">
    <citation type="journal article" date="2019" name="PeerJ">
        <title>Genes of the pig, Sus scrofa, reconstructed with EvidentialGene.</title>
        <authorList>
            <person name="Gilbert D.G."/>
        </authorList>
    </citation>
    <scope>NUCLEOTIDE SEQUENCE</scope>
</reference>
<evidence type="ECO:0000256" key="1">
    <source>
        <dbReference type="SAM" id="MobiDB-lite"/>
    </source>
</evidence>
<dbReference type="EMBL" id="DQIR01087237">
    <property type="protein sequence ID" value="HDA42713.1"/>
    <property type="molecule type" value="Transcribed_RNA"/>
</dbReference>
<feature type="region of interest" description="Disordered" evidence="1">
    <location>
        <begin position="188"/>
        <end position="207"/>
    </location>
</feature>
<dbReference type="EMBL" id="DQIR01075408">
    <property type="protein sequence ID" value="HDA30884.1"/>
    <property type="molecule type" value="Transcribed_RNA"/>
</dbReference>
<name>A0A480I1N4_PIG</name>
<protein>
    <submittedName>
        <fullName evidence="2">Plexin-A1 isoform X1</fullName>
    </submittedName>
</protein>
<sequence>MGEPVWQVGGNGQTDSGPPWLGPRHSASLSPQTAQEAGHSRPPPSPWAWPSWPWQPSLSLPEGSRQSACCSEKAPGHSWASQPCGKQLWCGGATATLIHTNLEPGPPWAGRGRGRPGGSGLHTWSPGHSTCHSWGKAASVYLPALAARQRPPPRDLSLNSRWPGSHGQWLSCSRPWCPPPAPTCSGAAAAGPVHPSPGPSGSHLCTC</sequence>
<accession>A0A480I1N4</accession>
<evidence type="ECO:0000313" key="2">
    <source>
        <dbReference type="EMBL" id="HDA30884.1"/>
    </source>
</evidence>
<feature type="region of interest" description="Disordered" evidence="1">
    <location>
        <begin position="1"/>
        <end position="50"/>
    </location>
</feature>